<feature type="domain" description="Tripartite ATP-independent periplasmic transporters DctQ component" evidence="10">
    <location>
        <begin position="16"/>
        <end position="147"/>
    </location>
</feature>
<proteinExistence type="inferred from homology"/>
<dbReference type="InterPro" id="IPR007387">
    <property type="entry name" value="TRAP_DctQ"/>
</dbReference>
<feature type="transmembrane region" description="Helical" evidence="9">
    <location>
        <begin position="123"/>
        <end position="141"/>
    </location>
</feature>
<keyword evidence="6 9" id="KW-1133">Transmembrane helix</keyword>
<dbReference type="RefSeq" id="WP_133959145.1">
    <property type="nucleotide sequence ID" value="NZ_SORI01000031.1"/>
</dbReference>
<evidence type="ECO:0000256" key="5">
    <source>
        <dbReference type="ARBA" id="ARBA00022692"/>
    </source>
</evidence>
<keyword evidence="3" id="KW-1003">Cell membrane</keyword>
<keyword evidence="7 9" id="KW-0472">Membrane</keyword>
<evidence type="ECO:0000256" key="2">
    <source>
        <dbReference type="ARBA" id="ARBA00022448"/>
    </source>
</evidence>
<evidence type="ECO:0000259" key="10">
    <source>
        <dbReference type="Pfam" id="PF04290"/>
    </source>
</evidence>
<evidence type="ECO:0000256" key="4">
    <source>
        <dbReference type="ARBA" id="ARBA00022519"/>
    </source>
</evidence>
<organism evidence="11 12">
    <name type="scientific">Aminivibrio pyruvatiphilus</name>
    <dbReference type="NCBI Taxonomy" id="1005740"/>
    <lineage>
        <taxon>Bacteria</taxon>
        <taxon>Thermotogati</taxon>
        <taxon>Synergistota</taxon>
        <taxon>Synergistia</taxon>
        <taxon>Synergistales</taxon>
        <taxon>Aminobacteriaceae</taxon>
        <taxon>Aminivibrio</taxon>
    </lineage>
</organism>
<keyword evidence="2" id="KW-0813">Transport</keyword>
<dbReference type="Proteomes" id="UP000295066">
    <property type="component" value="Unassembled WGS sequence"/>
</dbReference>
<evidence type="ECO:0000256" key="3">
    <source>
        <dbReference type="ARBA" id="ARBA00022475"/>
    </source>
</evidence>
<comment type="similarity">
    <text evidence="8">Belongs to the TRAP transporter small permease family.</text>
</comment>
<feature type="transmembrane region" description="Helical" evidence="9">
    <location>
        <begin position="78"/>
        <end position="103"/>
    </location>
</feature>
<evidence type="ECO:0000256" key="1">
    <source>
        <dbReference type="ARBA" id="ARBA00004429"/>
    </source>
</evidence>
<keyword evidence="4" id="KW-0997">Cell inner membrane</keyword>
<sequence>MQRFGKLVSLLILPLIVGIVYSSLKSYIYNETPIWTFEVSLFLYGSFFMLGSAYCHLQKKHVAVDVLSHYLPPKWKRILAIFAEAVVLFVALTIIWVSVPGAWRSTLMRERSTHQTPFNPEVWWYRWIIPVSCALISWQAFKDMLALILGRPEKTGGEAS</sequence>
<accession>A0A4R8M110</accession>
<dbReference type="GO" id="GO:0005886">
    <property type="term" value="C:plasma membrane"/>
    <property type="evidence" value="ECO:0007669"/>
    <property type="project" value="UniProtKB-SubCell"/>
</dbReference>
<dbReference type="PANTHER" id="PTHR35011">
    <property type="entry name" value="2,3-DIKETO-L-GULONATE TRAP TRANSPORTER SMALL PERMEASE PROTEIN YIAM"/>
    <property type="match status" value="1"/>
</dbReference>
<name>A0A4R8M110_9BACT</name>
<evidence type="ECO:0000313" key="11">
    <source>
        <dbReference type="EMBL" id="TDY53171.1"/>
    </source>
</evidence>
<dbReference type="InterPro" id="IPR055348">
    <property type="entry name" value="DctQ"/>
</dbReference>
<feature type="transmembrane region" description="Helical" evidence="9">
    <location>
        <begin position="34"/>
        <end position="57"/>
    </location>
</feature>
<evidence type="ECO:0000256" key="6">
    <source>
        <dbReference type="ARBA" id="ARBA00022989"/>
    </source>
</evidence>
<evidence type="ECO:0000256" key="9">
    <source>
        <dbReference type="SAM" id="Phobius"/>
    </source>
</evidence>
<dbReference type="AlphaFoldDB" id="A0A4R8M110"/>
<feature type="transmembrane region" description="Helical" evidence="9">
    <location>
        <begin position="7"/>
        <end position="28"/>
    </location>
</feature>
<evidence type="ECO:0000256" key="8">
    <source>
        <dbReference type="ARBA" id="ARBA00038436"/>
    </source>
</evidence>
<reference evidence="11 12" key="1">
    <citation type="submission" date="2019-03" db="EMBL/GenBank/DDBJ databases">
        <title>Genomic Encyclopedia of Type Strains, Phase IV (KMG-IV): sequencing the most valuable type-strain genomes for metagenomic binning, comparative biology and taxonomic classification.</title>
        <authorList>
            <person name="Goeker M."/>
        </authorList>
    </citation>
    <scope>NUCLEOTIDE SEQUENCE [LARGE SCALE GENOMIC DNA]</scope>
    <source>
        <strain evidence="11 12">DSM 25964</strain>
    </source>
</reference>
<evidence type="ECO:0000313" key="12">
    <source>
        <dbReference type="Proteomes" id="UP000295066"/>
    </source>
</evidence>
<comment type="caution">
    <text evidence="11">The sequence shown here is derived from an EMBL/GenBank/DDBJ whole genome shotgun (WGS) entry which is preliminary data.</text>
</comment>
<dbReference type="OrthoDB" id="63744at2"/>
<dbReference type="EMBL" id="SORI01000031">
    <property type="protein sequence ID" value="TDY53171.1"/>
    <property type="molecule type" value="Genomic_DNA"/>
</dbReference>
<keyword evidence="5 9" id="KW-0812">Transmembrane</keyword>
<dbReference type="Pfam" id="PF04290">
    <property type="entry name" value="DctQ"/>
    <property type="match status" value="1"/>
</dbReference>
<comment type="subcellular location">
    <subcellularLocation>
        <location evidence="1">Cell inner membrane</location>
        <topology evidence="1">Multi-pass membrane protein</topology>
    </subcellularLocation>
</comment>
<protein>
    <submittedName>
        <fullName evidence="11">TRAP-type C4-dicarboxylate transport system permease small subunit</fullName>
    </submittedName>
</protein>
<keyword evidence="12" id="KW-1185">Reference proteome</keyword>
<gene>
    <name evidence="11" type="ORF">C8D99_1313</name>
</gene>
<evidence type="ECO:0000256" key="7">
    <source>
        <dbReference type="ARBA" id="ARBA00023136"/>
    </source>
</evidence>